<dbReference type="EMBL" id="CP144100">
    <property type="protein sequence ID" value="WWC87642.1"/>
    <property type="molecule type" value="Genomic_DNA"/>
</dbReference>
<feature type="region of interest" description="Disordered" evidence="1">
    <location>
        <begin position="143"/>
        <end position="163"/>
    </location>
</feature>
<dbReference type="AlphaFoldDB" id="A0AAX4JSP8"/>
<feature type="region of interest" description="Disordered" evidence="1">
    <location>
        <begin position="1"/>
        <end position="26"/>
    </location>
</feature>
<evidence type="ECO:0000256" key="1">
    <source>
        <dbReference type="SAM" id="MobiDB-lite"/>
    </source>
</evidence>
<organism evidence="2 3">
    <name type="scientific">Kwoniella dendrophila CBS 6074</name>
    <dbReference type="NCBI Taxonomy" id="1295534"/>
    <lineage>
        <taxon>Eukaryota</taxon>
        <taxon>Fungi</taxon>
        <taxon>Dikarya</taxon>
        <taxon>Basidiomycota</taxon>
        <taxon>Agaricomycotina</taxon>
        <taxon>Tremellomycetes</taxon>
        <taxon>Tremellales</taxon>
        <taxon>Cryptococcaceae</taxon>
        <taxon>Kwoniella</taxon>
    </lineage>
</organism>
<protein>
    <submittedName>
        <fullName evidence="2">Uncharacterized protein</fullName>
    </submittedName>
</protein>
<dbReference type="GeneID" id="91093204"/>
<sequence length="192" mass="21124">MPYISGDAKVPSTATMDHPLESNVGQRSNNSSIRIIAVPASGMTRTLWDVSQTVELGFNFLIQPGETVLSHQPRYTFTASQQGDSVNIYYNAGTSQARTTDPSNAVNTEYRKVDFLNAEHDFRGILADGSEVGIHLYTNVDPEQEVSRRSDGSRSAMSTATSQNVFGMGRRGAIISIPKGDWENYVNDEDQR</sequence>
<dbReference type="Proteomes" id="UP001355207">
    <property type="component" value="Chromosome 3"/>
</dbReference>
<dbReference type="RefSeq" id="XP_066074405.1">
    <property type="nucleotide sequence ID" value="XM_066218308.1"/>
</dbReference>
<proteinExistence type="predicted"/>
<evidence type="ECO:0000313" key="2">
    <source>
        <dbReference type="EMBL" id="WWC87642.1"/>
    </source>
</evidence>
<gene>
    <name evidence="2" type="ORF">L201_002532</name>
</gene>
<name>A0AAX4JSP8_9TREE</name>
<feature type="compositionally biased region" description="Polar residues" evidence="1">
    <location>
        <begin position="153"/>
        <end position="163"/>
    </location>
</feature>
<keyword evidence="3" id="KW-1185">Reference proteome</keyword>
<evidence type="ECO:0000313" key="3">
    <source>
        <dbReference type="Proteomes" id="UP001355207"/>
    </source>
</evidence>
<reference evidence="2 3" key="1">
    <citation type="submission" date="2024-01" db="EMBL/GenBank/DDBJ databases">
        <title>Comparative genomics of Cryptococcus and Kwoniella reveals pathogenesis evolution and contrasting modes of karyotype evolution via chromosome fusion or intercentromeric recombination.</title>
        <authorList>
            <person name="Coelho M.A."/>
            <person name="David-Palma M."/>
            <person name="Shea T."/>
            <person name="Bowers K."/>
            <person name="McGinley-Smith S."/>
            <person name="Mohammad A.W."/>
            <person name="Gnirke A."/>
            <person name="Yurkov A.M."/>
            <person name="Nowrousian M."/>
            <person name="Sun S."/>
            <person name="Cuomo C.A."/>
            <person name="Heitman J."/>
        </authorList>
    </citation>
    <scope>NUCLEOTIDE SEQUENCE [LARGE SCALE GENOMIC DNA]</scope>
    <source>
        <strain evidence="2 3">CBS 6074</strain>
    </source>
</reference>
<accession>A0AAX4JSP8</accession>